<reference evidence="2" key="1">
    <citation type="submission" date="2021-02" db="EMBL/GenBank/DDBJ databases">
        <authorList>
            <person name="Palmer J.M."/>
        </authorList>
    </citation>
    <scope>NUCLEOTIDE SEQUENCE</scope>
    <source>
        <strain evidence="2">SCRP734</strain>
    </source>
</reference>
<keyword evidence="1" id="KW-1133">Transmembrane helix</keyword>
<gene>
    <name evidence="2" type="ORF">PHYPSEUDO_014500</name>
</gene>
<dbReference type="AlphaFoldDB" id="A0A8T1V4X2"/>
<evidence type="ECO:0000256" key="1">
    <source>
        <dbReference type="SAM" id="Phobius"/>
    </source>
</evidence>
<dbReference type="Proteomes" id="UP000694044">
    <property type="component" value="Unassembled WGS sequence"/>
</dbReference>
<protein>
    <submittedName>
        <fullName evidence="2">Uncharacterized protein</fullName>
    </submittedName>
</protein>
<sequence length="166" mass="18246">MHPYALFASDVLIMWVVVLGSGLLSRLMEVLVVNVEMAGLLEVDSAQGMRMIETALEHLLRLVPPELAMYLVVALVKLSVVSVVDEGVELDRSGAPEEEGVGSDREANKLLRLAVLLVVAPSNQKLLEWEGAEAVEVVRAVEDVPFEVGEEDEEVWEAFPIRVLMI</sequence>
<evidence type="ECO:0000313" key="2">
    <source>
        <dbReference type="EMBL" id="KAG7376085.1"/>
    </source>
</evidence>
<keyword evidence="1" id="KW-0812">Transmembrane</keyword>
<comment type="caution">
    <text evidence="2">The sequence shown here is derived from an EMBL/GenBank/DDBJ whole genome shotgun (WGS) entry which is preliminary data.</text>
</comment>
<accession>A0A8T1V4X2</accession>
<evidence type="ECO:0000313" key="3">
    <source>
        <dbReference type="Proteomes" id="UP000694044"/>
    </source>
</evidence>
<dbReference type="EMBL" id="JAGDFM010000820">
    <property type="protein sequence ID" value="KAG7376085.1"/>
    <property type="molecule type" value="Genomic_DNA"/>
</dbReference>
<feature type="transmembrane region" description="Helical" evidence="1">
    <location>
        <begin position="12"/>
        <end position="33"/>
    </location>
</feature>
<name>A0A8T1V4X2_9STRA</name>
<organism evidence="2 3">
    <name type="scientific">Phytophthora pseudosyringae</name>
    <dbReference type="NCBI Taxonomy" id="221518"/>
    <lineage>
        <taxon>Eukaryota</taxon>
        <taxon>Sar</taxon>
        <taxon>Stramenopiles</taxon>
        <taxon>Oomycota</taxon>
        <taxon>Peronosporomycetes</taxon>
        <taxon>Peronosporales</taxon>
        <taxon>Peronosporaceae</taxon>
        <taxon>Phytophthora</taxon>
    </lineage>
</organism>
<keyword evidence="3" id="KW-1185">Reference proteome</keyword>
<keyword evidence="1" id="KW-0472">Membrane</keyword>
<proteinExistence type="predicted"/>